<sequence>MTEPDHPLDVYADLTLDIGETTVSIRGYGDLVVVRVPSLAAARALGTGTAPLLDRLHDADVTLDLRVRGHSVARAGPGHDPGPLSRAVGAAPARLSLGGLVLSLLD</sequence>
<dbReference type="Proteomes" id="UP001597075">
    <property type="component" value="Unassembled WGS sequence"/>
</dbReference>
<dbReference type="RefSeq" id="WP_256405238.1">
    <property type="nucleotide sequence ID" value="NZ_CP187151.1"/>
</dbReference>
<dbReference type="EMBL" id="JBHUDL010000010">
    <property type="protein sequence ID" value="MFD1635011.1"/>
    <property type="molecule type" value="Genomic_DNA"/>
</dbReference>
<comment type="caution">
    <text evidence="1">The sequence shown here is derived from an EMBL/GenBank/DDBJ whole genome shotgun (WGS) entry which is preliminary data.</text>
</comment>
<keyword evidence="2" id="KW-1185">Reference proteome</keyword>
<proteinExistence type="predicted"/>
<evidence type="ECO:0000313" key="2">
    <source>
        <dbReference type="Proteomes" id="UP001597075"/>
    </source>
</evidence>
<reference evidence="1 2" key="1">
    <citation type="journal article" date="2019" name="Int. J. Syst. Evol. Microbiol.">
        <title>The Global Catalogue of Microorganisms (GCM) 10K type strain sequencing project: providing services to taxonomists for standard genome sequencing and annotation.</title>
        <authorList>
            <consortium name="The Broad Institute Genomics Platform"/>
            <consortium name="The Broad Institute Genome Sequencing Center for Infectious Disease"/>
            <person name="Wu L."/>
            <person name="Ma J."/>
        </authorList>
    </citation>
    <scope>NUCLEOTIDE SEQUENCE [LARGE SCALE GENOMIC DNA]</scope>
    <source>
        <strain evidence="1 2">CGMCC 1.10594</strain>
    </source>
</reference>
<name>A0ABD6D251_9EURY</name>
<gene>
    <name evidence="1" type="ORF">ACFSBJ_14865</name>
</gene>
<organism evidence="1 2">
    <name type="scientific">Haloplanus ruber</name>
    <dbReference type="NCBI Taxonomy" id="869892"/>
    <lineage>
        <taxon>Archaea</taxon>
        <taxon>Methanobacteriati</taxon>
        <taxon>Methanobacteriota</taxon>
        <taxon>Stenosarchaea group</taxon>
        <taxon>Halobacteria</taxon>
        <taxon>Halobacteriales</taxon>
        <taxon>Haloferacaceae</taxon>
        <taxon>Haloplanus</taxon>
    </lineage>
</organism>
<accession>A0ABD6D251</accession>
<protein>
    <submittedName>
        <fullName evidence="1">Uncharacterized protein</fullName>
    </submittedName>
</protein>
<evidence type="ECO:0000313" key="1">
    <source>
        <dbReference type="EMBL" id="MFD1635011.1"/>
    </source>
</evidence>
<dbReference type="AlphaFoldDB" id="A0ABD6D251"/>